<evidence type="ECO:0000256" key="2">
    <source>
        <dbReference type="SAM" id="SignalP"/>
    </source>
</evidence>
<name>A0A7C8YJH6_OPUST</name>
<evidence type="ECO:0000256" key="1">
    <source>
        <dbReference type="SAM" id="MobiDB-lite"/>
    </source>
</evidence>
<protein>
    <recommendedName>
        <fullName evidence="4">Organ specific protein</fullName>
    </recommendedName>
</protein>
<organism evidence="3">
    <name type="scientific">Opuntia streptacantha</name>
    <name type="common">Prickly pear cactus</name>
    <name type="synonym">Opuntia cardona</name>
    <dbReference type="NCBI Taxonomy" id="393608"/>
    <lineage>
        <taxon>Eukaryota</taxon>
        <taxon>Viridiplantae</taxon>
        <taxon>Streptophyta</taxon>
        <taxon>Embryophyta</taxon>
        <taxon>Tracheophyta</taxon>
        <taxon>Spermatophyta</taxon>
        <taxon>Magnoliopsida</taxon>
        <taxon>eudicotyledons</taxon>
        <taxon>Gunneridae</taxon>
        <taxon>Pentapetalae</taxon>
        <taxon>Caryophyllales</taxon>
        <taxon>Cactineae</taxon>
        <taxon>Cactaceae</taxon>
        <taxon>Opuntioideae</taxon>
        <taxon>Opuntia</taxon>
    </lineage>
</organism>
<feature type="compositionally biased region" description="Basic and acidic residues" evidence="1">
    <location>
        <begin position="104"/>
        <end position="118"/>
    </location>
</feature>
<keyword evidence="2" id="KW-0732">Signal</keyword>
<accession>A0A7C8YJH6</accession>
<dbReference type="PANTHER" id="PTHR33731:SF2">
    <property type="entry name" value="ORGAN-SPECIFIC PROTEIN S2-LIKE"/>
    <property type="match status" value="1"/>
</dbReference>
<dbReference type="AlphaFoldDB" id="A0A7C8YJH6"/>
<feature type="region of interest" description="Disordered" evidence="1">
    <location>
        <begin position="75"/>
        <end position="127"/>
    </location>
</feature>
<feature type="chain" id="PRO_5036201138" description="Organ specific protein" evidence="2">
    <location>
        <begin position="25"/>
        <end position="127"/>
    </location>
</feature>
<proteinExistence type="predicted"/>
<evidence type="ECO:0008006" key="4">
    <source>
        <dbReference type="Google" id="ProtNLM"/>
    </source>
</evidence>
<dbReference type="InterPro" id="IPR024489">
    <property type="entry name" value="Organ_specific_prot"/>
</dbReference>
<reference evidence="3" key="1">
    <citation type="journal article" date="2013" name="J. Plant Res.">
        <title>Effect of fungi and light on seed germination of three Opuntia species from semiarid lands of central Mexico.</title>
        <authorList>
            <person name="Delgado-Sanchez P."/>
            <person name="Jimenez-Bremont J.F."/>
            <person name="Guerrero-Gonzalez Mde L."/>
            <person name="Flores J."/>
        </authorList>
    </citation>
    <scope>NUCLEOTIDE SEQUENCE</scope>
    <source>
        <tissue evidence="3">Cladode</tissue>
    </source>
</reference>
<evidence type="ECO:0000313" key="3">
    <source>
        <dbReference type="EMBL" id="MBA4619936.1"/>
    </source>
</evidence>
<dbReference type="PANTHER" id="PTHR33731">
    <property type="entry name" value="PROTEIN, PUTATIVE-RELATED"/>
    <property type="match status" value="1"/>
</dbReference>
<feature type="compositionally biased region" description="Polar residues" evidence="1">
    <location>
        <begin position="91"/>
        <end position="103"/>
    </location>
</feature>
<dbReference type="EMBL" id="GISG01038778">
    <property type="protein sequence ID" value="MBA4622436.1"/>
    <property type="molecule type" value="Transcribed_RNA"/>
</dbReference>
<reference evidence="3" key="2">
    <citation type="submission" date="2020-07" db="EMBL/GenBank/DDBJ databases">
        <authorList>
            <person name="Vera ALvarez R."/>
            <person name="Arias-Moreno D.M."/>
            <person name="Jimenez-Jacinto V."/>
            <person name="Jimenez-Bremont J.F."/>
            <person name="Swaminathan K."/>
            <person name="Moose S.P."/>
            <person name="Guerrero-Gonzalez M.L."/>
            <person name="Marino-Ramirez L."/>
            <person name="Landsman D."/>
            <person name="Rodriguez-Kessler M."/>
            <person name="Delgado-Sanchez P."/>
        </authorList>
    </citation>
    <scope>NUCLEOTIDE SEQUENCE</scope>
    <source>
        <tissue evidence="3">Cladode</tissue>
    </source>
</reference>
<dbReference type="EMBL" id="GISG01027498">
    <property type="protein sequence ID" value="MBA4619936.1"/>
    <property type="molecule type" value="Transcribed_RNA"/>
</dbReference>
<feature type="signal peptide" evidence="2">
    <location>
        <begin position="1"/>
        <end position="24"/>
    </location>
</feature>
<dbReference type="Pfam" id="PF10950">
    <property type="entry name" value="Organ_specific"/>
    <property type="match status" value="1"/>
</dbReference>
<sequence length="127" mass="14336">MELNIGFSYIFLFSLLLFASTSDGRKDLEKYWAETMKGQPMPEAIKGLVTVGIFESVEEKGQGLVEEKSFVSDFDPRPSVTAYQDDINPSRVKSPNSDCNSHQDGPKSKKPYMDDFEPRPNISVYND</sequence>